<dbReference type="InterPro" id="IPR036305">
    <property type="entry name" value="RGS_sf"/>
</dbReference>
<dbReference type="PROSITE" id="PS50132">
    <property type="entry name" value="RGS"/>
    <property type="match status" value="1"/>
</dbReference>
<dbReference type="Bgee" id="ENSGACG00000005708">
    <property type="expression patterns" value="Expressed in camera-type eye and 12 other cell types or tissues"/>
</dbReference>
<dbReference type="InterPro" id="IPR016137">
    <property type="entry name" value="RGS"/>
</dbReference>
<evidence type="ECO:0000313" key="4">
    <source>
        <dbReference type="Proteomes" id="UP000007635"/>
    </source>
</evidence>
<keyword evidence="1" id="KW-0734">Signal transduction inhibitor</keyword>
<organism evidence="3 4">
    <name type="scientific">Gasterosteus aculeatus aculeatus</name>
    <name type="common">three-spined stickleback</name>
    <dbReference type="NCBI Taxonomy" id="481459"/>
    <lineage>
        <taxon>Eukaryota</taxon>
        <taxon>Metazoa</taxon>
        <taxon>Chordata</taxon>
        <taxon>Craniata</taxon>
        <taxon>Vertebrata</taxon>
        <taxon>Euteleostomi</taxon>
        <taxon>Actinopterygii</taxon>
        <taxon>Neopterygii</taxon>
        <taxon>Teleostei</taxon>
        <taxon>Neoteleostei</taxon>
        <taxon>Acanthomorphata</taxon>
        <taxon>Eupercaria</taxon>
        <taxon>Perciformes</taxon>
        <taxon>Cottioidei</taxon>
        <taxon>Gasterosteales</taxon>
        <taxon>Gasterosteidae</taxon>
        <taxon>Gasterosteus</taxon>
    </lineage>
</organism>
<dbReference type="GeneTree" id="ENSGT00940000157380"/>
<sequence>MCKGLAALPQSCLERAKEIKSKLGVLLQKPENAIDLIIPYPEKAEKKPEKQQKYFVCRPTPEEAAQWREGLDRVLNNSYGLAAFRSFLQSEFSDENIEFWMTCEDFKKTKNPVKMATKAKKIYEDYIQSEGPREVNIDHFTKDVTLRNLVDLSPTTFDLAQKRIFALMEKDSFGRFLRSEQYQQLLV</sequence>
<protein>
    <submittedName>
        <fullName evidence="3">Regulator of G protein signaling 5a</fullName>
    </submittedName>
</protein>
<dbReference type="GO" id="GO:0009968">
    <property type="term" value="P:negative regulation of signal transduction"/>
    <property type="evidence" value="ECO:0007669"/>
    <property type="project" value="UniProtKB-KW"/>
</dbReference>
<dbReference type="PANTHER" id="PTHR10845:SF42">
    <property type="entry name" value="REGULATOR OF G-PROTEIN SIGNALING 5"/>
    <property type="match status" value="1"/>
</dbReference>
<dbReference type="Ensembl" id="ENSGACT00000007593.2">
    <property type="protein sequence ID" value="ENSGACP00000007574.2"/>
    <property type="gene ID" value="ENSGACG00000005708.2"/>
</dbReference>
<evidence type="ECO:0000256" key="1">
    <source>
        <dbReference type="ARBA" id="ARBA00022700"/>
    </source>
</evidence>
<dbReference type="SUPFAM" id="SSF48097">
    <property type="entry name" value="Regulator of G-protein signaling, RGS"/>
    <property type="match status" value="1"/>
</dbReference>
<reference evidence="3" key="2">
    <citation type="submission" date="2025-08" db="UniProtKB">
        <authorList>
            <consortium name="Ensembl"/>
        </authorList>
    </citation>
    <scope>IDENTIFICATION</scope>
</reference>
<dbReference type="SMART" id="SM00315">
    <property type="entry name" value="RGS"/>
    <property type="match status" value="1"/>
</dbReference>
<dbReference type="Proteomes" id="UP000007635">
    <property type="component" value="Chromosome VIII"/>
</dbReference>
<reference evidence="3 4" key="1">
    <citation type="journal article" date="2021" name="G3 (Bethesda)">
        <title>Improved contiguity of the threespine stickleback genome using long-read sequencing.</title>
        <authorList>
            <person name="Nath S."/>
            <person name="Shaw D.E."/>
            <person name="White M.A."/>
        </authorList>
    </citation>
    <scope>NUCLEOTIDE SEQUENCE [LARGE SCALE GENOMIC DNA]</scope>
    <source>
        <strain evidence="3 4">Lake Benthic</strain>
    </source>
</reference>
<accession>G3NQF8</accession>
<evidence type="ECO:0000259" key="2">
    <source>
        <dbReference type="PROSITE" id="PS50132"/>
    </source>
</evidence>
<reference evidence="3" key="3">
    <citation type="submission" date="2025-09" db="UniProtKB">
        <authorList>
            <consortium name="Ensembl"/>
        </authorList>
    </citation>
    <scope>IDENTIFICATION</scope>
</reference>
<evidence type="ECO:0000313" key="3">
    <source>
        <dbReference type="Ensembl" id="ENSGACP00000007574.2"/>
    </source>
</evidence>
<dbReference type="Gene3D" id="1.10.167.10">
    <property type="entry name" value="Regulator of G-protein Signalling 4, domain 2"/>
    <property type="match status" value="1"/>
</dbReference>
<dbReference type="OrthoDB" id="196547at2759"/>
<dbReference type="Gene3D" id="1.10.196.10">
    <property type="match status" value="1"/>
</dbReference>
<dbReference type="AlphaFoldDB" id="G3NQF8"/>
<dbReference type="InterPro" id="IPR044926">
    <property type="entry name" value="RGS_subdomain_2"/>
</dbReference>
<proteinExistence type="predicted"/>
<dbReference type="PANTHER" id="PTHR10845">
    <property type="entry name" value="REGULATOR OF G PROTEIN SIGNALING"/>
    <property type="match status" value="1"/>
</dbReference>
<feature type="domain" description="RGS" evidence="2">
    <location>
        <begin position="70"/>
        <end position="186"/>
    </location>
</feature>
<keyword evidence="4" id="KW-1185">Reference proteome</keyword>
<dbReference type="Pfam" id="PF00615">
    <property type="entry name" value="RGS"/>
    <property type="match status" value="1"/>
</dbReference>
<dbReference type="PRINTS" id="PR01301">
    <property type="entry name" value="RGSPROTEIN"/>
</dbReference>
<dbReference type="InterPro" id="IPR024066">
    <property type="entry name" value="RGS_subdom1/3"/>
</dbReference>
<dbReference type="FunFam" id="1.10.196.10:FF:000001">
    <property type="entry name" value="Regulator of G-protein signaling 8"/>
    <property type="match status" value="1"/>
</dbReference>
<name>G3NQF8_GASAC</name>
<dbReference type="FunFam" id="1.10.167.10:FF:000001">
    <property type="entry name" value="Putative regulator of g-protein signaling 12"/>
    <property type="match status" value="1"/>
</dbReference>